<evidence type="ECO:0000313" key="1">
    <source>
        <dbReference type="EMBL" id="SDB15107.1"/>
    </source>
</evidence>
<reference evidence="1 2" key="1">
    <citation type="submission" date="2016-10" db="EMBL/GenBank/DDBJ databases">
        <authorList>
            <person name="de Groot N.N."/>
        </authorList>
    </citation>
    <scope>NUCLEOTIDE SEQUENCE [LARGE SCALE GENOMIC DNA]</scope>
    <source>
        <strain evidence="1 2">DSM 3217</strain>
    </source>
</reference>
<dbReference type="Proteomes" id="UP000199228">
    <property type="component" value="Unassembled WGS sequence"/>
</dbReference>
<gene>
    <name evidence="1" type="ORF">SAMN02910417_01113</name>
</gene>
<evidence type="ECO:0000313" key="2">
    <source>
        <dbReference type="Proteomes" id="UP000199228"/>
    </source>
</evidence>
<proteinExistence type="predicted"/>
<accession>A0A1G6B350</accession>
<name>A0A1G6B350_EUBOX</name>
<dbReference type="AlphaFoldDB" id="A0A1G6B350"/>
<dbReference type="STRING" id="1732.SAMN02910417_01113"/>
<dbReference type="EMBL" id="FMXR01000008">
    <property type="protein sequence ID" value="SDB15107.1"/>
    <property type="molecule type" value="Genomic_DNA"/>
</dbReference>
<sequence>MGTMDEEKLKGKVIVDAEITGYGITLKLSDGTIFKYEASDGGYSVWDWAESEE</sequence>
<organism evidence="1 2">
    <name type="scientific">Eubacterium oxidoreducens</name>
    <dbReference type="NCBI Taxonomy" id="1732"/>
    <lineage>
        <taxon>Bacteria</taxon>
        <taxon>Bacillati</taxon>
        <taxon>Bacillota</taxon>
        <taxon>Clostridia</taxon>
        <taxon>Eubacteriales</taxon>
        <taxon>Eubacteriaceae</taxon>
        <taxon>Eubacterium</taxon>
    </lineage>
</organism>
<protein>
    <submittedName>
        <fullName evidence="1">Uncharacterized protein</fullName>
    </submittedName>
</protein>
<keyword evidence="2" id="KW-1185">Reference proteome</keyword>